<evidence type="ECO:0000313" key="3">
    <source>
        <dbReference type="EMBL" id="KAK8887124.1"/>
    </source>
</evidence>
<dbReference type="CDD" id="cd00590">
    <property type="entry name" value="RRM_SF"/>
    <property type="match status" value="1"/>
</dbReference>
<feature type="domain" description="RRM" evidence="2">
    <location>
        <begin position="3"/>
        <end position="86"/>
    </location>
</feature>
<evidence type="ECO:0000259" key="2">
    <source>
        <dbReference type="PROSITE" id="PS50102"/>
    </source>
</evidence>
<dbReference type="SUPFAM" id="SSF54928">
    <property type="entry name" value="RNA-binding domain, RBD"/>
    <property type="match status" value="1"/>
</dbReference>
<dbReference type="InterPro" id="IPR012677">
    <property type="entry name" value="Nucleotide-bd_a/b_plait_sf"/>
</dbReference>
<organism evidence="3 4">
    <name type="scientific">Tritrichomonas musculus</name>
    <dbReference type="NCBI Taxonomy" id="1915356"/>
    <lineage>
        <taxon>Eukaryota</taxon>
        <taxon>Metamonada</taxon>
        <taxon>Parabasalia</taxon>
        <taxon>Tritrichomonadida</taxon>
        <taxon>Tritrichomonadidae</taxon>
        <taxon>Tritrichomonas</taxon>
    </lineage>
</organism>
<comment type="caution">
    <text evidence="3">The sequence shown here is derived from an EMBL/GenBank/DDBJ whole genome shotgun (WGS) entry which is preliminary data.</text>
</comment>
<dbReference type="EMBL" id="JAPFFF010000006">
    <property type="protein sequence ID" value="KAK8887124.1"/>
    <property type="molecule type" value="Genomic_DNA"/>
</dbReference>
<reference evidence="3 4" key="1">
    <citation type="submission" date="2024-04" db="EMBL/GenBank/DDBJ databases">
        <title>Tritrichomonas musculus Genome.</title>
        <authorList>
            <person name="Alves-Ferreira E."/>
            <person name="Grigg M."/>
            <person name="Lorenzi H."/>
            <person name="Galac M."/>
        </authorList>
    </citation>
    <scope>NUCLEOTIDE SEQUENCE [LARGE SCALE GENOMIC DNA]</scope>
    <source>
        <strain evidence="3 4">EAF2021</strain>
    </source>
</reference>
<proteinExistence type="predicted"/>
<keyword evidence="4" id="KW-1185">Reference proteome</keyword>
<dbReference type="InterPro" id="IPR035979">
    <property type="entry name" value="RBD_domain_sf"/>
</dbReference>
<keyword evidence="1" id="KW-0694">RNA-binding</keyword>
<evidence type="ECO:0000256" key="1">
    <source>
        <dbReference type="PROSITE-ProRule" id="PRU00176"/>
    </source>
</evidence>
<dbReference type="SMART" id="SM00360">
    <property type="entry name" value="RRM"/>
    <property type="match status" value="1"/>
</dbReference>
<sequence>MENLVFVNNLLPDTNEEEVINLFRQSGNTNAESIEFITYNFMNQVIRLNCAFVTFTNHESVEKFLSPENPPIEINGHLVSLQAATDFIDFNPTAILLGDSSYLSKDILLDLFKDFNPVDINAVYSNDVQYFTIVFNTQANRDNAIKNSSHFVYKRNTYSLRLFGVYPPEKFPTVCGINKILEDGPKKKKKKLFLLKHLGQSYYIDPIIGATISGKIRKELILNPKLKELTLLSIKGNFAPLNDIFWGKKLQLTEKDNDPHFLYHMSAFLEIESLIEFFEDDYYNILDQFNAVDEVREMSRYGSGITPNIRYLASHLSIFIDDDEFGRLSGDILQLILSSKYICDDSIATERLRDILSKNRSGSKNEGNNNSLQGLMDNEYANILSDYSIDLNTMRYKFIELFDLSVGQDPNVNT</sequence>
<protein>
    <recommendedName>
        <fullName evidence="2">RRM domain-containing protein</fullName>
    </recommendedName>
</protein>
<dbReference type="PROSITE" id="PS50102">
    <property type="entry name" value="RRM"/>
    <property type="match status" value="1"/>
</dbReference>
<dbReference type="InterPro" id="IPR000504">
    <property type="entry name" value="RRM_dom"/>
</dbReference>
<dbReference type="Gene3D" id="3.30.70.330">
    <property type="match status" value="1"/>
</dbReference>
<accession>A0ABR2K7S8</accession>
<dbReference type="Pfam" id="PF00076">
    <property type="entry name" value="RRM_1"/>
    <property type="match status" value="1"/>
</dbReference>
<name>A0ABR2K7S8_9EUKA</name>
<dbReference type="Proteomes" id="UP001470230">
    <property type="component" value="Unassembled WGS sequence"/>
</dbReference>
<evidence type="ECO:0000313" key="4">
    <source>
        <dbReference type="Proteomes" id="UP001470230"/>
    </source>
</evidence>
<gene>
    <name evidence="3" type="ORF">M9Y10_038162</name>
</gene>